<dbReference type="AlphaFoldDB" id="A0A3N5C718"/>
<protein>
    <submittedName>
        <fullName evidence="1">Uncharacterized protein</fullName>
    </submittedName>
</protein>
<evidence type="ECO:0000313" key="2">
    <source>
        <dbReference type="Proteomes" id="UP000276443"/>
    </source>
</evidence>
<gene>
    <name evidence="1" type="ORF">EDC24_0133</name>
</gene>
<dbReference type="EMBL" id="RKRF01000007">
    <property type="protein sequence ID" value="RPF55262.1"/>
    <property type="molecule type" value="Genomic_DNA"/>
</dbReference>
<organism evidence="1 2">
    <name type="scientific">Aquisalibacillus elongatus</name>
    <dbReference type="NCBI Taxonomy" id="485577"/>
    <lineage>
        <taxon>Bacteria</taxon>
        <taxon>Bacillati</taxon>
        <taxon>Bacillota</taxon>
        <taxon>Bacilli</taxon>
        <taxon>Bacillales</taxon>
        <taxon>Bacillaceae</taxon>
        <taxon>Aquisalibacillus</taxon>
    </lineage>
</organism>
<dbReference type="OrthoDB" id="2804813at2"/>
<accession>A0A3N5C718</accession>
<dbReference type="RefSeq" id="WP_124218944.1">
    <property type="nucleotide sequence ID" value="NZ_RKRF01000007.1"/>
</dbReference>
<reference evidence="1 2" key="1">
    <citation type="submission" date="2018-11" db="EMBL/GenBank/DDBJ databases">
        <title>Genomic Encyclopedia of Type Strains, Phase IV (KMG-IV): sequencing the most valuable type-strain genomes for metagenomic binning, comparative biology and taxonomic classification.</title>
        <authorList>
            <person name="Goeker M."/>
        </authorList>
    </citation>
    <scope>NUCLEOTIDE SEQUENCE [LARGE SCALE GENOMIC DNA]</scope>
    <source>
        <strain evidence="1 2">DSM 18090</strain>
    </source>
</reference>
<sequence>MSVTEEELIEEISGFLHGYLKDGKIKVNSFLSKMNLNISNIEQLLVIRFLLKDETIEFVKDLPYLLKRFKTTTVMNNETHIGEVRGQINWEQTTKERVTTNYRDRTTFSTTESVRSYNTPENLVLKQLLKILYSILYKDSYTKGFEHSSWFSEWQTYKGNVSQAIKKNIYLQRVDKVNVSDRIVQKTLNHRNRLYRDAAKLLILYRNYTNGQYSKEDLELLLRETFISPKKVDVLFELYWIVQIIKQNTENSQLHLMDGSQNLVASWETNTNYYKIYHDSTGSAELFFNVTSNEIAESNHPYLKQKHNSFTTSKELVQSVFGRTKSNYIWQGRPDFLVEVYEKKTDQLVKVVIGEVKNTSSIDYAITGLEELIDYIHLVKNSKGEYLTDNYIPIQGILCLGDLNFTNQDKLVKVVKINSELNLRI</sequence>
<keyword evidence="2" id="KW-1185">Reference proteome</keyword>
<dbReference type="Proteomes" id="UP000276443">
    <property type="component" value="Unassembled WGS sequence"/>
</dbReference>
<evidence type="ECO:0000313" key="1">
    <source>
        <dbReference type="EMBL" id="RPF55262.1"/>
    </source>
</evidence>
<proteinExistence type="predicted"/>
<comment type="caution">
    <text evidence="1">The sequence shown here is derived from an EMBL/GenBank/DDBJ whole genome shotgun (WGS) entry which is preliminary data.</text>
</comment>
<name>A0A3N5C718_9BACI</name>